<dbReference type="KEGG" id="llh:I41_01420"/>
<gene>
    <name evidence="1" type="ORF">I41_01420</name>
</gene>
<protein>
    <submittedName>
        <fullName evidence="1">Uncharacterized protein</fullName>
    </submittedName>
</protein>
<accession>A0A517TRI7</accession>
<organism evidence="1 2">
    <name type="scientific">Lacipirellula limnantheis</name>
    <dbReference type="NCBI Taxonomy" id="2528024"/>
    <lineage>
        <taxon>Bacteria</taxon>
        <taxon>Pseudomonadati</taxon>
        <taxon>Planctomycetota</taxon>
        <taxon>Planctomycetia</taxon>
        <taxon>Pirellulales</taxon>
        <taxon>Lacipirellulaceae</taxon>
        <taxon>Lacipirellula</taxon>
    </lineage>
</organism>
<name>A0A517TRI7_9BACT</name>
<keyword evidence="2" id="KW-1185">Reference proteome</keyword>
<evidence type="ECO:0000313" key="1">
    <source>
        <dbReference type="EMBL" id="QDT70987.1"/>
    </source>
</evidence>
<proteinExistence type="predicted"/>
<sequence length="162" mass="17877">MWYRWNVHRSAESRIAGPAWKLIEFERLPADAPELNPVVAMWSHAKYAKLANYVPDDADGLDVAVRASLSDQTRNIRLTRSYFKTARLRIQTGSLALQPSIVQVPALTMREKTLRPVPRAIDDRQSVDGSLSVNETATKCFTPAAARGNARLLGDAGSASES</sequence>
<dbReference type="AlphaFoldDB" id="A0A517TRI7"/>
<dbReference type="EMBL" id="CP036339">
    <property type="protein sequence ID" value="QDT70987.1"/>
    <property type="molecule type" value="Genomic_DNA"/>
</dbReference>
<evidence type="ECO:0000313" key="2">
    <source>
        <dbReference type="Proteomes" id="UP000317909"/>
    </source>
</evidence>
<reference evidence="1 2" key="1">
    <citation type="submission" date="2019-02" db="EMBL/GenBank/DDBJ databases">
        <title>Deep-cultivation of Planctomycetes and their phenomic and genomic characterization uncovers novel biology.</title>
        <authorList>
            <person name="Wiegand S."/>
            <person name="Jogler M."/>
            <person name="Boedeker C."/>
            <person name="Pinto D."/>
            <person name="Vollmers J."/>
            <person name="Rivas-Marin E."/>
            <person name="Kohn T."/>
            <person name="Peeters S.H."/>
            <person name="Heuer A."/>
            <person name="Rast P."/>
            <person name="Oberbeckmann S."/>
            <person name="Bunk B."/>
            <person name="Jeske O."/>
            <person name="Meyerdierks A."/>
            <person name="Storesund J.E."/>
            <person name="Kallscheuer N."/>
            <person name="Luecker S."/>
            <person name="Lage O.M."/>
            <person name="Pohl T."/>
            <person name="Merkel B.J."/>
            <person name="Hornburger P."/>
            <person name="Mueller R.-W."/>
            <person name="Bruemmer F."/>
            <person name="Labrenz M."/>
            <person name="Spormann A.M."/>
            <person name="Op den Camp H."/>
            <person name="Overmann J."/>
            <person name="Amann R."/>
            <person name="Jetten M.S.M."/>
            <person name="Mascher T."/>
            <person name="Medema M.H."/>
            <person name="Devos D.P."/>
            <person name="Kaster A.-K."/>
            <person name="Ovreas L."/>
            <person name="Rohde M."/>
            <person name="Galperin M.Y."/>
            <person name="Jogler C."/>
        </authorList>
    </citation>
    <scope>NUCLEOTIDE SEQUENCE [LARGE SCALE GENOMIC DNA]</scope>
    <source>
        <strain evidence="1 2">I41</strain>
    </source>
</reference>
<dbReference type="Proteomes" id="UP000317909">
    <property type="component" value="Chromosome"/>
</dbReference>